<dbReference type="InterPro" id="IPR050869">
    <property type="entry name" value="H3K4_H4K5_MeTrfase"/>
</dbReference>
<organism evidence="1 2">
    <name type="scientific">Triparma retinervis</name>
    <dbReference type="NCBI Taxonomy" id="2557542"/>
    <lineage>
        <taxon>Eukaryota</taxon>
        <taxon>Sar</taxon>
        <taxon>Stramenopiles</taxon>
        <taxon>Ochrophyta</taxon>
        <taxon>Bolidophyceae</taxon>
        <taxon>Parmales</taxon>
        <taxon>Triparmaceae</taxon>
        <taxon>Triparma</taxon>
    </lineage>
</organism>
<dbReference type="Gene3D" id="1.10.220.160">
    <property type="match status" value="1"/>
</dbReference>
<evidence type="ECO:0000313" key="2">
    <source>
        <dbReference type="Proteomes" id="UP001165082"/>
    </source>
</evidence>
<evidence type="ECO:0008006" key="3">
    <source>
        <dbReference type="Google" id="ProtNLM"/>
    </source>
</evidence>
<dbReference type="Gene3D" id="2.170.270.10">
    <property type="entry name" value="SET domain"/>
    <property type="match status" value="1"/>
</dbReference>
<accession>A0A9W7AG17</accession>
<proteinExistence type="predicted"/>
<dbReference type="InterPro" id="IPR011990">
    <property type="entry name" value="TPR-like_helical_dom_sf"/>
</dbReference>
<comment type="caution">
    <text evidence="1">The sequence shown here is derived from an EMBL/GenBank/DDBJ whole genome shotgun (WGS) entry which is preliminary data.</text>
</comment>
<keyword evidence="2" id="KW-1185">Reference proteome</keyword>
<dbReference type="AlphaFoldDB" id="A0A9W7AG17"/>
<dbReference type="PANTHER" id="PTHR12197">
    <property type="entry name" value="HISTONE-LYSINE N-METHYLTRANSFERASE SMYD"/>
    <property type="match status" value="1"/>
</dbReference>
<dbReference type="Proteomes" id="UP001165082">
    <property type="component" value="Unassembled WGS sequence"/>
</dbReference>
<evidence type="ECO:0000313" key="1">
    <source>
        <dbReference type="EMBL" id="GMH67674.1"/>
    </source>
</evidence>
<gene>
    <name evidence="1" type="ORF">TrRE_jg3061</name>
</gene>
<dbReference type="Gene3D" id="1.25.40.10">
    <property type="entry name" value="Tetratricopeptide repeat domain"/>
    <property type="match status" value="1"/>
</dbReference>
<reference evidence="1" key="1">
    <citation type="submission" date="2022-07" db="EMBL/GenBank/DDBJ databases">
        <title>Genome analysis of Parmales, a sister group of diatoms, reveals the evolutionary specialization of diatoms from phago-mixotrophs to photoautotrophs.</title>
        <authorList>
            <person name="Ban H."/>
            <person name="Sato S."/>
            <person name="Yoshikawa S."/>
            <person name="Kazumasa Y."/>
            <person name="Nakamura Y."/>
            <person name="Ichinomiya M."/>
            <person name="Saitoh K."/>
            <person name="Sato N."/>
            <person name="Blanc-Mathieu R."/>
            <person name="Endo H."/>
            <person name="Kuwata A."/>
            <person name="Ogata H."/>
        </authorList>
    </citation>
    <scope>NUCLEOTIDE SEQUENCE</scope>
</reference>
<dbReference type="EMBL" id="BRXZ01004062">
    <property type="protein sequence ID" value="GMH67674.1"/>
    <property type="molecule type" value="Genomic_DNA"/>
</dbReference>
<sequence length="232" mass="25289">MVVSGLHASGLCAGGLVCGFTVPEVKDLFCRINQNSFTVADPEIQPLGVGMYLLASAINHSCAPSGVSSFSLFRFSLPSIIVRTISPLLPSAEVTTSYMDVVGPRESRVSYLGEAYNFECSCPACGVPEAPSRTSLYVKLSEARSRSVEMIDEGRFEEALNTLRQTPEMWEELTPEYFPVKGLELFKVAKLEASFGDMGRAAELRRKGEEVFEVCYGRGSVNFEKIMKAAVG</sequence>
<dbReference type="InterPro" id="IPR046341">
    <property type="entry name" value="SET_dom_sf"/>
</dbReference>
<protein>
    <recommendedName>
        <fullName evidence="3">SET domain-containing protein</fullName>
    </recommendedName>
</protein>
<dbReference type="SUPFAM" id="SSF82199">
    <property type="entry name" value="SET domain"/>
    <property type="match status" value="1"/>
</dbReference>
<name>A0A9W7AG17_9STRA</name>
<dbReference type="PANTHER" id="PTHR12197:SF251">
    <property type="entry name" value="EG:BACR7C10.4 PROTEIN"/>
    <property type="match status" value="1"/>
</dbReference>
<dbReference type="OrthoDB" id="199624at2759"/>
<dbReference type="GO" id="GO:0005634">
    <property type="term" value="C:nucleus"/>
    <property type="evidence" value="ECO:0007669"/>
    <property type="project" value="TreeGrafter"/>
</dbReference>